<feature type="compositionally biased region" description="Gly residues" evidence="2">
    <location>
        <begin position="119"/>
        <end position="130"/>
    </location>
</feature>
<dbReference type="Proteomes" id="UP000011014">
    <property type="component" value="Unassembled WGS sequence"/>
</dbReference>
<dbReference type="AlphaFoldDB" id="E4Z1U1"/>
<organism evidence="3">
    <name type="scientific">Oikopleura dioica</name>
    <name type="common">Tunicate</name>
    <dbReference type="NCBI Taxonomy" id="34765"/>
    <lineage>
        <taxon>Eukaryota</taxon>
        <taxon>Metazoa</taxon>
        <taxon>Chordata</taxon>
        <taxon>Tunicata</taxon>
        <taxon>Appendicularia</taxon>
        <taxon>Copelata</taxon>
        <taxon>Oikopleuridae</taxon>
        <taxon>Oikopleura</taxon>
    </lineage>
</organism>
<reference evidence="3" key="1">
    <citation type="journal article" date="2010" name="Science">
        <title>Plasticity of animal genome architecture unmasked by rapid evolution of a pelagic tunicate.</title>
        <authorList>
            <person name="Denoeud F."/>
            <person name="Henriet S."/>
            <person name="Mungpakdee S."/>
            <person name="Aury J.M."/>
            <person name="Da Silva C."/>
            <person name="Brinkmann H."/>
            <person name="Mikhaleva J."/>
            <person name="Olsen L.C."/>
            <person name="Jubin C."/>
            <person name="Canestro C."/>
            <person name="Bouquet J.M."/>
            <person name="Danks G."/>
            <person name="Poulain J."/>
            <person name="Campsteijn C."/>
            <person name="Adamski M."/>
            <person name="Cross I."/>
            <person name="Yadetie F."/>
            <person name="Muffato M."/>
            <person name="Louis A."/>
            <person name="Butcher S."/>
            <person name="Tsagkogeorga G."/>
            <person name="Konrad A."/>
            <person name="Singh S."/>
            <person name="Jensen M.F."/>
            <person name="Cong E.H."/>
            <person name="Eikeseth-Otteraa H."/>
            <person name="Noel B."/>
            <person name="Anthouard V."/>
            <person name="Porcel B.M."/>
            <person name="Kachouri-Lafond R."/>
            <person name="Nishino A."/>
            <person name="Ugolini M."/>
            <person name="Chourrout P."/>
            <person name="Nishida H."/>
            <person name="Aasland R."/>
            <person name="Huzurbazar S."/>
            <person name="Westhof E."/>
            <person name="Delsuc F."/>
            <person name="Lehrach H."/>
            <person name="Reinhardt R."/>
            <person name="Weissenbach J."/>
            <person name="Roy S.W."/>
            <person name="Artiguenave F."/>
            <person name="Postlethwait J.H."/>
            <person name="Manak J.R."/>
            <person name="Thompson E.M."/>
            <person name="Jaillon O."/>
            <person name="Du Pasquier L."/>
            <person name="Boudinot P."/>
            <person name="Liberles D.A."/>
            <person name="Volff J.N."/>
            <person name="Philippe H."/>
            <person name="Lenhard B."/>
            <person name="Roest Crollius H."/>
            <person name="Wincker P."/>
            <person name="Chourrout D."/>
        </authorList>
    </citation>
    <scope>NUCLEOTIDE SEQUENCE [LARGE SCALE GENOMIC DNA]</scope>
</reference>
<dbReference type="SUPFAM" id="SSF56349">
    <property type="entry name" value="DNA breaking-rejoining enzymes"/>
    <property type="match status" value="1"/>
</dbReference>
<dbReference type="InterPro" id="IPR011010">
    <property type="entry name" value="DNA_brk_join_enz"/>
</dbReference>
<dbReference type="GO" id="GO:0015074">
    <property type="term" value="P:DNA integration"/>
    <property type="evidence" value="ECO:0007669"/>
    <property type="project" value="InterPro"/>
</dbReference>
<sequence>DKEWTRIGFIKFIQSIFTEDLEKDFQQAYALCFQSEKWRQALELSMDEDTRVDQEILAKRNLRQQDEKLVLERRKFGYHIHERLRDAASRVDKAGKKAKPEAGYGNREGGSNRRRGRGGSRNSGSQGGQGAPSTTQAVAQYGAKPAANSNRNKRANDGSYSQKKKGKNQPRQPPKAEPKTEMRNQIKNCNCTRGITARQDPPRIRSRAPRVRAEQRALNRWRIQNRGARGAQLPPNGILAGYRRLAQPESQNGRPRRPQQQPRTRSRGVRTAPLRRPIPQTRQLNTGKKPATWTIQVESSQAAKTTITMARTKYNARKAHHAHKKPGKPVKPKPKPESSSDEDEEPEQDTGLVDPDKAFPDEEDENRHDRPSKPNGYKRWTATIKRSMLAFDDRQIEAASKFLITWGKTQAKTLAAQKLYEPHQAERFLMRDIIELWIHWLNSHKPVRREAALYSAITFFTGARAIEVGKLHIEDLYFEQQGKALVMPIRESKNNVFKDIPERLTMIFRPECPIDLRELYMAIRGDRTEGRLFQVCKNRRTLCYHYARGAMELGWSRTPSGHSGRTTAITLGIAVGIPKEDLEIMFRWVTGSDMYRRYRSVHMECSEAGAPALVARALVGSLTGGPLGTPSPINRTSLRDANVDLGWYAKTITTIQKDSTIQTQLDFLMGHDLI</sequence>
<dbReference type="Gene3D" id="1.10.443.10">
    <property type="entry name" value="Intergrase catalytic core"/>
    <property type="match status" value="1"/>
</dbReference>
<evidence type="ECO:0000256" key="2">
    <source>
        <dbReference type="SAM" id="MobiDB-lite"/>
    </source>
</evidence>
<feature type="non-terminal residue" evidence="3">
    <location>
        <position position="1"/>
    </location>
</feature>
<dbReference type="EMBL" id="FN656566">
    <property type="protein sequence ID" value="CBY41669.1"/>
    <property type="molecule type" value="Genomic_DNA"/>
</dbReference>
<feature type="compositionally biased region" description="Basic and acidic residues" evidence="2">
    <location>
        <begin position="88"/>
        <end position="100"/>
    </location>
</feature>
<accession>E4Z1U1</accession>
<feature type="region of interest" description="Disordered" evidence="2">
    <location>
        <begin position="246"/>
        <end position="379"/>
    </location>
</feature>
<evidence type="ECO:0000313" key="3">
    <source>
        <dbReference type="EMBL" id="CBY41669.1"/>
    </source>
</evidence>
<feature type="compositionally biased region" description="Polar residues" evidence="2">
    <location>
        <begin position="293"/>
        <end position="309"/>
    </location>
</feature>
<proteinExistence type="predicted"/>
<keyword evidence="1" id="KW-0233">DNA recombination</keyword>
<evidence type="ECO:0000256" key="1">
    <source>
        <dbReference type="ARBA" id="ARBA00023172"/>
    </source>
</evidence>
<feature type="compositionally biased region" description="Basic and acidic residues" evidence="2">
    <location>
        <begin position="354"/>
        <end position="372"/>
    </location>
</feature>
<feature type="compositionally biased region" description="Basic and acidic residues" evidence="2">
    <location>
        <begin position="174"/>
        <end position="184"/>
    </location>
</feature>
<dbReference type="GO" id="GO:0003677">
    <property type="term" value="F:DNA binding"/>
    <property type="evidence" value="ECO:0007669"/>
    <property type="project" value="InterPro"/>
</dbReference>
<feature type="region of interest" description="Disordered" evidence="2">
    <location>
        <begin position="88"/>
        <end position="212"/>
    </location>
</feature>
<gene>
    <name evidence="3" type="ORF">GSOID_T00023755001</name>
</gene>
<dbReference type="GO" id="GO:0006310">
    <property type="term" value="P:DNA recombination"/>
    <property type="evidence" value="ECO:0007669"/>
    <property type="project" value="UniProtKB-KW"/>
</dbReference>
<feature type="compositionally biased region" description="Acidic residues" evidence="2">
    <location>
        <begin position="339"/>
        <end position="348"/>
    </location>
</feature>
<feature type="compositionally biased region" description="Basic residues" evidence="2">
    <location>
        <begin position="314"/>
        <end position="333"/>
    </location>
</feature>
<protein>
    <submittedName>
        <fullName evidence="3">Uncharacterized protein</fullName>
    </submittedName>
</protein>
<name>E4Z1U1_OIKDI</name>
<dbReference type="InterPro" id="IPR013762">
    <property type="entry name" value="Integrase-like_cat_sf"/>
</dbReference>